<evidence type="ECO:0000313" key="2">
    <source>
        <dbReference type="EMBL" id="MBW4548104.1"/>
    </source>
</evidence>
<gene>
    <name evidence="2" type="ORF">KME25_27235</name>
</gene>
<feature type="transmembrane region" description="Helical" evidence="1">
    <location>
        <begin position="56"/>
        <end position="81"/>
    </location>
</feature>
<protein>
    <submittedName>
        <fullName evidence="2">Uncharacterized protein</fullName>
    </submittedName>
</protein>
<reference evidence="2" key="2">
    <citation type="journal article" date="2022" name="Microbiol. Resour. Announc.">
        <title>Metagenome Sequencing to Explore Phylogenomics of Terrestrial Cyanobacteria.</title>
        <authorList>
            <person name="Ward R.D."/>
            <person name="Stajich J.E."/>
            <person name="Johansen J.R."/>
            <person name="Huntemann M."/>
            <person name="Clum A."/>
            <person name="Foster B."/>
            <person name="Foster B."/>
            <person name="Roux S."/>
            <person name="Palaniappan K."/>
            <person name="Varghese N."/>
            <person name="Mukherjee S."/>
            <person name="Reddy T.B.K."/>
            <person name="Daum C."/>
            <person name="Copeland A."/>
            <person name="Chen I.A."/>
            <person name="Ivanova N.N."/>
            <person name="Kyrpides N.C."/>
            <person name="Shapiro N."/>
            <person name="Eloe-Fadrosh E.A."/>
            <person name="Pietrasiak N."/>
        </authorList>
    </citation>
    <scope>NUCLEOTIDE SEQUENCE</scope>
    <source>
        <strain evidence="2">CPER-KK1</strain>
    </source>
</reference>
<feature type="transmembrane region" description="Helical" evidence="1">
    <location>
        <begin position="14"/>
        <end position="36"/>
    </location>
</feature>
<comment type="caution">
    <text evidence="2">The sequence shown here is derived from an EMBL/GenBank/DDBJ whole genome shotgun (WGS) entry which is preliminary data.</text>
</comment>
<dbReference type="Proteomes" id="UP000753908">
    <property type="component" value="Unassembled WGS sequence"/>
</dbReference>
<evidence type="ECO:0000256" key="1">
    <source>
        <dbReference type="SAM" id="Phobius"/>
    </source>
</evidence>
<dbReference type="AlphaFoldDB" id="A0A951PRM7"/>
<name>A0A951PRM7_9CYAN</name>
<keyword evidence="1" id="KW-0472">Membrane</keyword>
<sequence>MFETITKQLKADHFVVWFNSFTVLLFFALSIYVKLFDKGGQLVLLFEDPFSANRPYIGTFSAVSDLLWCVAVTICLCSFGLLQAIRPGQKVNFFILCSAITTGVLLIDDAFRIHLIVGKIGISKTIVYLFYGTAALVYGFTFWRIIRVTPYILLILAVLLFIFSAMVDTTPLPGEGSVAMLEDGTKLLGIINITLYFRNVCWQAVLETLSVWKR</sequence>
<feature type="transmembrane region" description="Helical" evidence="1">
    <location>
        <begin position="187"/>
        <end position="206"/>
    </location>
</feature>
<keyword evidence="1" id="KW-0812">Transmembrane</keyword>
<feature type="transmembrane region" description="Helical" evidence="1">
    <location>
        <begin position="150"/>
        <end position="167"/>
    </location>
</feature>
<dbReference type="EMBL" id="JAHHIF010000054">
    <property type="protein sequence ID" value="MBW4548104.1"/>
    <property type="molecule type" value="Genomic_DNA"/>
</dbReference>
<feature type="transmembrane region" description="Helical" evidence="1">
    <location>
        <begin position="125"/>
        <end position="143"/>
    </location>
</feature>
<evidence type="ECO:0000313" key="3">
    <source>
        <dbReference type="Proteomes" id="UP000753908"/>
    </source>
</evidence>
<feature type="transmembrane region" description="Helical" evidence="1">
    <location>
        <begin position="93"/>
        <end position="113"/>
    </location>
</feature>
<accession>A0A951PRM7</accession>
<reference evidence="2" key="1">
    <citation type="submission" date="2021-05" db="EMBL/GenBank/DDBJ databases">
        <authorList>
            <person name="Pietrasiak N."/>
            <person name="Ward R."/>
            <person name="Stajich J.E."/>
            <person name="Kurbessoian T."/>
        </authorList>
    </citation>
    <scope>NUCLEOTIDE SEQUENCE</scope>
    <source>
        <strain evidence="2">CPER-KK1</strain>
    </source>
</reference>
<keyword evidence="1" id="KW-1133">Transmembrane helix</keyword>
<proteinExistence type="predicted"/>
<organism evidence="2 3">
    <name type="scientific">Symplocastrum torsivum CPER-KK1</name>
    <dbReference type="NCBI Taxonomy" id="450513"/>
    <lineage>
        <taxon>Bacteria</taxon>
        <taxon>Bacillati</taxon>
        <taxon>Cyanobacteriota</taxon>
        <taxon>Cyanophyceae</taxon>
        <taxon>Oscillatoriophycideae</taxon>
        <taxon>Oscillatoriales</taxon>
        <taxon>Microcoleaceae</taxon>
        <taxon>Symplocastrum</taxon>
    </lineage>
</organism>